<evidence type="ECO:0000259" key="9">
    <source>
        <dbReference type="PROSITE" id="PS51194"/>
    </source>
</evidence>
<evidence type="ECO:0000256" key="1">
    <source>
        <dbReference type="ARBA" id="ARBA00022741"/>
    </source>
</evidence>
<dbReference type="InterPro" id="IPR014014">
    <property type="entry name" value="RNA_helicase_DEAD_Q_motif"/>
</dbReference>
<dbReference type="InterPro" id="IPR014001">
    <property type="entry name" value="Helicase_ATP-bd"/>
</dbReference>
<dbReference type="SMART" id="SM00490">
    <property type="entry name" value="HELICc"/>
    <property type="match status" value="1"/>
</dbReference>
<dbReference type="GO" id="GO:0003724">
    <property type="term" value="F:RNA helicase activity"/>
    <property type="evidence" value="ECO:0007669"/>
    <property type="project" value="InterPro"/>
</dbReference>
<feature type="domain" description="DEAD-box RNA helicase Q" evidence="10">
    <location>
        <begin position="8"/>
        <end position="36"/>
    </location>
</feature>
<dbReference type="PROSITE" id="PS51192">
    <property type="entry name" value="HELICASE_ATP_BIND_1"/>
    <property type="match status" value="1"/>
</dbReference>
<feature type="domain" description="Helicase ATP-binding" evidence="8">
    <location>
        <begin position="39"/>
        <end position="221"/>
    </location>
</feature>
<evidence type="ECO:0000256" key="6">
    <source>
        <dbReference type="PROSITE-ProRule" id="PRU00552"/>
    </source>
</evidence>
<accession>A0A6S6UM11</accession>
<protein>
    <submittedName>
        <fullName evidence="11">ATP-dependent RNA helicase RhlE</fullName>
    </submittedName>
</protein>
<evidence type="ECO:0000256" key="7">
    <source>
        <dbReference type="SAM" id="MobiDB-lite"/>
    </source>
</evidence>
<dbReference type="InterPro" id="IPR050079">
    <property type="entry name" value="DEAD_box_RNA_helicase"/>
</dbReference>
<feature type="domain" description="Helicase C-terminal" evidence="9">
    <location>
        <begin position="245"/>
        <end position="392"/>
    </location>
</feature>
<evidence type="ECO:0000259" key="10">
    <source>
        <dbReference type="PROSITE" id="PS51195"/>
    </source>
</evidence>
<evidence type="ECO:0000256" key="3">
    <source>
        <dbReference type="ARBA" id="ARBA00022806"/>
    </source>
</evidence>
<sequence length="441" mass="48488">MLNKSDIHAFARFNLHPMLLDAVNKAGYSQPTPIQGRSIPKIIEGRDVLASAETGSGKTVAYVLPLLQALLAQRTEEGPYGAKGHHIRALILVPTRELALQVADVVADLGVYMRPAVRCASVYGGVPVKDNMATLQEGVEVLVATPARLLALIEARGVVFNKLRTLVLDEVDRLISKDFQDEVESVLRHLPNSRQNLFFTATFPDSIRGLVRNVLDNPEVINVPPRAQIIISQHVLMVNLRDKLAITEYLLKENDWNQVLIFATTKKACDALVDNLQTLKVDVVGLHGNIESGAREGALAQFKNGKVRVLVATDIAARGLDIPALDCVINYELPNPITNYTHRVGRTGRALKEGQVINLVAHHEVGHFNAIEKHEGMRCVREELDGFEPDKVAPPLPPRNKPKKVVGKKRKAAGKVKKKAKRTKKAFASSSLKHKTDDTPS</sequence>
<dbReference type="GO" id="GO:0003676">
    <property type="term" value="F:nucleic acid binding"/>
    <property type="evidence" value="ECO:0007669"/>
    <property type="project" value="InterPro"/>
</dbReference>
<keyword evidence="3 11" id="KW-0347">Helicase</keyword>
<dbReference type="InterPro" id="IPR027417">
    <property type="entry name" value="P-loop_NTPase"/>
</dbReference>
<gene>
    <name evidence="11" type="ORF">HELGO_WM25742</name>
</gene>
<dbReference type="Gene3D" id="3.40.50.300">
    <property type="entry name" value="P-loop containing nucleotide triphosphate hydrolases"/>
    <property type="match status" value="2"/>
</dbReference>
<name>A0A6S6UM11_9GAMM</name>
<dbReference type="InterPro" id="IPR044742">
    <property type="entry name" value="DEAD/DEAH_RhlB"/>
</dbReference>
<dbReference type="Pfam" id="PF00271">
    <property type="entry name" value="Helicase_C"/>
    <property type="match status" value="1"/>
</dbReference>
<dbReference type="AlphaFoldDB" id="A0A6S6UM11"/>
<evidence type="ECO:0000256" key="2">
    <source>
        <dbReference type="ARBA" id="ARBA00022801"/>
    </source>
</evidence>
<dbReference type="CDD" id="cd18787">
    <property type="entry name" value="SF2_C_DEAD"/>
    <property type="match status" value="1"/>
</dbReference>
<evidence type="ECO:0000256" key="4">
    <source>
        <dbReference type="ARBA" id="ARBA00022840"/>
    </source>
</evidence>
<feature type="compositionally biased region" description="Basic residues" evidence="7">
    <location>
        <begin position="400"/>
        <end position="425"/>
    </location>
</feature>
<dbReference type="SMART" id="SM00487">
    <property type="entry name" value="DEXDc"/>
    <property type="match status" value="1"/>
</dbReference>
<comment type="similarity">
    <text evidence="5">Belongs to the DEAD box helicase family.</text>
</comment>
<keyword evidence="1" id="KW-0547">Nucleotide-binding</keyword>
<dbReference type="GO" id="GO:0005829">
    <property type="term" value="C:cytosol"/>
    <property type="evidence" value="ECO:0007669"/>
    <property type="project" value="TreeGrafter"/>
</dbReference>
<feature type="short sequence motif" description="Q motif" evidence="6">
    <location>
        <begin position="8"/>
        <end position="36"/>
    </location>
</feature>
<dbReference type="InterPro" id="IPR011545">
    <property type="entry name" value="DEAD/DEAH_box_helicase_dom"/>
</dbReference>
<dbReference type="InterPro" id="IPR001650">
    <property type="entry name" value="Helicase_C-like"/>
</dbReference>
<dbReference type="PANTHER" id="PTHR47959">
    <property type="entry name" value="ATP-DEPENDENT RNA HELICASE RHLE-RELATED"/>
    <property type="match status" value="1"/>
</dbReference>
<keyword evidence="4" id="KW-0067">ATP-binding</keyword>
<evidence type="ECO:0000313" key="11">
    <source>
        <dbReference type="EMBL" id="CAA6830542.1"/>
    </source>
</evidence>
<reference evidence="11" key="1">
    <citation type="submission" date="2020-01" db="EMBL/GenBank/DDBJ databases">
        <authorList>
            <person name="Meier V. D."/>
            <person name="Meier V D."/>
        </authorList>
    </citation>
    <scope>NUCLEOTIDE SEQUENCE</scope>
    <source>
        <strain evidence="11">HLG_WM_MAG_09</strain>
    </source>
</reference>
<feature type="region of interest" description="Disordered" evidence="7">
    <location>
        <begin position="387"/>
        <end position="441"/>
    </location>
</feature>
<proteinExistence type="inferred from homology"/>
<dbReference type="CDD" id="cd00268">
    <property type="entry name" value="DEADc"/>
    <property type="match status" value="1"/>
</dbReference>
<dbReference type="Pfam" id="PF00270">
    <property type="entry name" value="DEAD"/>
    <property type="match status" value="1"/>
</dbReference>
<dbReference type="GO" id="GO:0005524">
    <property type="term" value="F:ATP binding"/>
    <property type="evidence" value="ECO:0007669"/>
    <property type="project" value="UniProtKB-KW"/>
</dbReference>
<dbReference type="EMBL" id="CACVAT010000599">
    <property type="protein sequence ID" value="CAA6830542.1"/>
    <property type="molecule type" value="Genomic_DNA"/>
</dbReference>
<dbReference type="PROSITE" id="PS51194">
    <property type="entry name" value="HELICASE_CTER"/>
    <property type="match status" value="1"/>
</dbReference>
<organism evidence="11">
    <name type="scientific">uncultured Thiotrichaceae bacterium</name>
    <dbReference type="NCBI Taxonomy" id="298394"/>
    <lineage>
        <taxon>Bacteria</taxon>
        <taxon>Pseudomonadati</taxon>
        <taxon>Pseudomonadota</taxon>
        <taxon>Gammaproteobacteria</taxon>
        <taxon>Thiotrichales</taxon>
        <taxon>Thiotrichaceae</taxon>
        <taxon>environmental samples</taxon>
    </lineage>
</organism>
<keyword evidence="2" id="KW-0378">Hydrolase</keyword>
<dbReference type="PANTHER" id="PTHR47959:SF1">
    <property type="entry name" value="ATP-DEPENDENT RNA HELICASE DBPA"/>
    <property type="match status" value="1"/>
</dbReference>
<dbReference type="GO" id="GO:0016787">
    <property type="term" value="F:hydrolase activity"/>
    <property type="evidence" value="ECO:0007669"/>
    <property type="project" value="UniProtKB-KW"/>
</dbReference>
<dbReference type="PROSITE" id="PS51195">
    <property type="entry name" value="Q_MOTIF"/>
    <property type="match status" value="1"/>
</dbReference>
<evidence type="ECO:0000259" key="8">
    <source>
        <dbReference type="PROSITE" id="PS51192"/>
    </source>
</evidence>
<evidence type="ECO:0000256" key="5">
    <source>
        <dbReference type="ARBA" id="ARBA00038437"/>
    </source>
</evidence>
<dbReference type="SUPFAM" id="SSF52540">
    <property type="entry name" value="P-loop containing nucleoside triphosphate hydrolases"/>
    <property type="match status" value="1"/>
</dbReference>